<evidence type="ECO:0000256" key="4">
    <source>
        <dbReference type="ARBA" id="ARBA00022729"/>
    </source>
</evidence>
<name>A0A0B2VHB4_TOXCA</name>
<accession>A0A0B2VHB4</accession>
<feature type="non-terminal residue" evidence="9">
    <location>
        <position position="1"/>
    </location>
</feature>
<keyword evidence="5 8" id="KW-1133">Transmembrane helix</keyword>
<protein>
    <recommendedName>
        <fullName evidence="11">Ig-like domain-containing protein</fullName>
    </recommendedName>
</protein>
<evidence type="ECO:0000256" key="2">
    <source>
        <dbReference type="ARBA" id="ARBA00008727"/>
    </source>
</evidence>
<evidence type="ECO:0000256" key="1">
    <source>
        <dbReference type="ARBA" id="ARBA00004479"/>
    </source>
</evidence>
<keyword evidence="6 8" id="KW-0472">Membrane</keyword>
<dbReference type="GO" id="GO:0016020">
    <property type="term" value="C:membrane"/>
    <property type="evidence" value="ECO:0007669"/>
    <property type="project" value="UniProtKB-SubCell"/>
</dbReference>
<evidence type="ECO:0000256" key="6">
    <source>
        <dbReference type="ARBA" id="ARBA00023136"/>
    </source>
</evidence>
<comment type="similarity">
    <text evidence="2">Belongs to the FAM187 family.</text>
</comment>
<dbReference type="SUPFAM" id="SSF48726">
    <property type="entry name" value="Immunoglobulin"/>
    <property type="match status" value="1"/>
</dbReference>
<gene>
    <name evidence="9" type="ORF">Tcan_09857</name>
</gene>
<reference evidence="9 10" key="1">
    <citation type="submission" date="2014-11" db="EMBL/GenBank/DDBJ databases">
        <title>Genetic blueprint of the zoonotic pathogen Toxocara canis.</title>
        <authorList>
            <person name="Zhu X.-Q."/>
            <person name="Korhonen P.K."/>
            <person name="Cai H."/>
            <person name="Young N.D."/>
            <person name="Nejsum P."/>
            <person name="von Samson-Himmelstjerna G."/>
            <person name="Boag P.R."/>
            <person name="Tan P."/>
            <person name="Li Q."/>
            <person name="Min J."/>
            <person name="Yang Y."/>
            <person name="Wang X."/>
            <person name="Fang X."/>
            <person name="Hall R.S."/>
            <person name="Hofmann A."/>
            <person name="Sternberg P.W."/>
            <person name="Jex A.R."/>
            <person name="Gasser R.B."/>
        </authorList>
    </citation>
    <scope>NUCLEOTIDE SEQUENCE [LARGE SCALE GENOMIC DNA]</scope>
    <source>
        <strain evidence="9">PN_DK_2014</strain>
    </source>
</reference>
<evidence type="ECO:0000256" key="7">
    <source>
        <dbReference type="ARBA" id="ARBA00023180"/>
    </source>
</evidence>
<keyword evidence="10" id="KW-1185">Reference proteome</keyword>
<dbReference type="PANTHER" id="PTHR32178:SF6">
    <property type="entry name" value="IG-LIKE DOMAIN-CONTAINING PROTEIN"/>
    <property type="match status" value="1"/>
</dbReference>
<dbReference type="InterPro" id="IPR039311">
    <property type="entry name" value="FAM187A/B"/>
</dbReference>
<dbReference type="AlphaFoldDB" id="A0A0B2VHB4"/>
<dbReference type="OrthoDB" id="5794427at2759"/>
<evidence type="ECO:0000256" key="3">
    <source>
        <dbReference type="ARBA" id="ARBA00022692"/>
    </source>
</evidence>
<evidence type="ECO:0008006" key="11">
    <source>
        <dbReference type="Google" id="ProtNLM"/>
    </source>
</evidence>
<sequence>RSKDSRSKRQKEEYEQRVRHFHRCMQLRDEHNAAFVHVKAIVVMRDAELNLRCFNCLSPEEQNEVEEVWKPNESFLGKKAAQIFDKIKESIMSSFDFYKKQERDEWEYSWEWAQLSTGWDGQWTNVIGMQQSLSVVDKTIEVLKRKISGNRRRPKIDDHFELNLPAVTRNEMGWYRCVRRKSDTIRVSNMYFVDAISNISSRIAFYWDEAESQNIAKGMERSFPKFKLRSRGVFTEWSPCSRCGSRGGETRRKIKCILSPVDNVSLDEFGDGPIPYMPLFGDIPCRSSLVPNELRKELWKIEDLNEIGACQVPCRNTSIERTRIIQGINQFGRKTIVDLLLPGEYRLNERLPPLRKPVERNTIKALENDPYILSCGLGEGGVQWMLNEIYISSLLLAELYPDDRIYINAEHQLVIKSLTLDDDNSFYSCHTAEGEVIRTFSLTVNQNKQQREIVAYVNFGIRFGAFVLILIMMLSVVLNTSVQSEKYRRSTAIDKFEKAQKPSESSNIV</sequence>
<dbReference type="OMA" id="DSDEYFC"/>
<dbReference type="PANTHER" id="PTHR32178">
    <property type="entry name" value="FAM187"/>
    <property type="match status" value="1"/>
</dbReference>
<keyword evidence="7" id="KW-0325">Glycoprotein</keyword>
<evidence type="ECO:0000256" key="8">
    <source>
        <dbReference type="SAM" id="Phobius"/>
    </source>
</evidence>
<dbReference type="Proteomes" id="UP000031036">
    <property type="component" value="Unassembled WGS sequence"/>
</dbReference>
<comment type="subcellular location">
    <subcellularLocation>
        <location evidence="1">Membrane</location>
        <topology evidence="1">Single-pass type I membrane protein</topology>
    </subcellularLocation>
</comment>
<evidence type="ECO:0000313" key="9">
    <source>
        <dbReference type="EMBL" id="KHN80794.1"/>
    </source>
</evidence>
<comment type="caution">
    <text evidence="9">The sequence shown here is derived from an EMBL/GenBank/DDBJ whole genome shotgun (WGS) entry which is preliminary data.</text>
</comment>
<dbReference type="STRING" id="6265.A0A0B2VHB4"/>
<dbReference type="EMBL" id="JPKZ01001678">
    <property type="protein sequence ID" value="KHN80794.1"/>
    <property type="molecule type" value="Genomic_DNA"/>
</dbReference>
<keyword evidence="4" id="KW-0732">Signal</keyword>
<evidence type="ECO:0000313" key="10">
    <source>
        <dbReference type="Proteomes" id="UP000031036"/>
    </source>
</evidence>
<keyword evidence="3 8" id="KW-0812">Transmembrane</keyword>
<organism evidence="9 10">
    <name type="scientific">Toxocara canis</name>
    <name type="common">Canine roundworm</name>
    <dbReference type="NCBI Taxonomy" id="6265"/>
    <lineage>
        <taxon>Eukaryota</taxon>
        <taxon>Metazoa</taxon>
        <taxon>Ecdysozoa</taxon>
        <taxon>Nematoda</taxon>
        <taxon>Chromadorea</taxon>
        <taxon>Rhabditida</taxon>
        <taxon>Spirurina</taxon>
        <taxon>Ascaridomorpha</taxon>
        <taxon>Ascaridoidea</taxon>
        <taxon>Toxocaridae</taxon>
        <taxon>Toxocara</taxon>
    </lineage>
</organism>
<proteinExistence type="inferred from homology"/>
<evidence type="ECO:0000256" key="5">
    <source>
        <dbReference type="ARBA" id="ARBA00022989"/>
    </source>
</evidence>
<dbReference type="InterPro" id="IPR036179">
    <property type="entry name" value="Ig-like_dom_sf"/>
</dbReference>
<feature type="transmembrane region" description="Helical" evidence="8">
    <location>
        <begin position="453"/>
        <end position="478"/>
    </location>
</feature>